<keyword evidence="7 13" id="KW-0297">G-protein coupled receptor</keyword>
<dbReference type="GO" id="GO:0004984">
    <property type="term" value="F:olfactory receptor activity"/>
    <property type="evidence" value="ECO:0007669"/>
    <property type="project" value="InterPro"/>
</dbReference>
<dbReference type="GO" id="GO:0004930">
    <property type="term" value="F:G protein-coupled receptor activity"/>
    <property type="evidence" value="ECO:0007669"/>
    <property type="project" value="UniProtKB-KW"/>
</dbReference>
<accession>A0A3Q2YCP4</accession>
<evidence type="ECO:0000256" key="1">
    <source>
        <dbReference type="ARBA" id="ARBA00004651"/>
    </source>
</evidence>
<evidence type="ECO:0000256" key="10">
    <source>
        <dbReference type="ARBA" id="ARBA00023170"/>
    </source>
</evidence>
<dbReference type="OMA" id="IFVYIGH"/>
<keyword evidence="8 14" id="KW-0472">Membrane</keyword>
<dbReference type="InterPro" id="IPR052921">
    <property type="entry name" value="GPCR1_Superfamily_Member"/>
</dbReference>
<feature type="domain" description="G-protein coupled receptors family 1 profile" evidence="15">
    <location>
        <begin position="40"/>
        <end position="288"/>
    </location>
</feature>
<dbReference type="PANTHER" id="PTHR26451:SF871">
    <property type="entry name" value="ODORANT RECEPTOR-RELATED"/>
    <property type="match status" value="1"/>
</dbReference>
<dbReference type="Proteomes" id="UP000264820">
    <property type="component" value="Unplaced"/>
</dbReference>
<evidence type="ECO:0000256" key="9">
    <source>
        <dbReference type="ARBA" id="ARBA00023157"/>
    </source>
</evidence>
<keyword evidence="6 14" id="KW-1133">Transmembrane helix</keyword>
<evidence type="ECO:0000256" key="6">
    <source>
        <dbReference type="ARBA" id="ARBA00022989"/>
    </source>
</evidence>
<dbReference type="AlphaFoldDB" id="A0A3Q2YCP4"/>
<feature type="transmembrane region" description="Helical" evidence="14">
    <location>
        <begin position="271"/>
        <end position="290"/>
    </location>
</feature>
<dbReference type="GO" id="GO:0005886">
    <property type="term" value="C:plasma membrane"/>
    <property type="evidence" value="ECO:0007669"/>
    <property type="project" value="UniProtKB-SubCell"/>
</dbReference>
<dbReference type="GO" id="GO:0005549">
    <property type="term" value="F:odorant binding"/>
    <property type="evidence" value="ECO:0007669"/>
    <property type="project" value="TreeGrafter"/>
</dbReference>
<keyword evidence="2 14" id="KW-1003">Cell membrane</keyword>
<keyword evidence="17" id="KW-1185">Reference proteome</keyword>
<dbReference type="Pfam" id="PF13853">
    <property type="entry name" value="7tm_4"/>
    <property type="match status" value="1"/>
</dbReference>
<dbReference type="GeneID" id="109523248"/>
<dbReference type="GeneTree" id="ENSGT00950000183023"/>
<dbReference type="InterPro" id="IPR017452">
    <property type="entry name" value="GPCR_Rhodpsn_7TM"/>
</dbReference>
<reference evidence="16" key="1">
    <citation type="submission" date="2025-08" db="UniProtKB">
        <authorList>
            <consortium name="Ensembl"/>
        </authorList>
    </citation>
    <scope>IDENTIFICATION</scope>
</reference>
<dbReference type="InterPro" id="IPR000276">
    <property type="entry name" value="GPCR_Rhodpsn"/>
</dbReference>
<dbReference type="PRINTS" id="PR00245">
    <property type="entry name" value="OLFACTORYR"/>
</dbReference>
<dbReference type="OrthoDB" id="6151005at2759"/>
<dbReference type="PROSITE" id="PS50262">
    <property type="entry name" value="G_PROTEIN_RECEP_F1_2"/>
    <property type="match status" value="1"/>
</dbReference>
<dbReference type="KEGG" id="hcq:109523248"/>
<dbReference type="FunFam" id="1.20.1070.10:FF:000024">
    <property type="entry name" value="Olfactory receptor"/>
    <property type="match status" value="1"/>
</dbReference>
<keyword evidence="10 13" id="KW-0675">Receptor</keyword>
<keyword evidence="5 14" id="KW-0552">Olfaction</keyword>
<dbReference type="PANTHER" id="PTHR26451">
    <property type="entry name" value="G_PROTEIN_RECEP_F1_2 DOMAIN-CONTAINING PROTEIN"/>
    <property type="match status" value="1"/>
</dbReference>
<evidence type="ECO:0000313" key="16">
    <source>
        <dbReference type="Ensembl" id="ENSHCOP00000015038.1"/>
    </source>
</evidence>
<evidence type="ECO:0000256" key="5">
    <source>
        <dbReference type="ARBA" id="ARBA00022725"/>
    </source>
</evidence>
<sequence>MTNATALTFFHLAGLSHMTQRLRLFLFAVTLLCYAAILLVNGVLIVTIILEKKLHEPMYIFLCNLCVNGLYGTIVFFPKFLHDLLSTSHMISYFGCMMQIFVIYSYAASEIAVLTVMAYDRYVAISRPLEYQSIMTKCRVVLLVSFSRLMPVFCQTVVMIMSSQLEMCGSHINKLYCENWSLLQLSCNPTTSNSIVGFMNVVFYFGHDLFIMCSYVHLVKLAFRSKEGKKKFRQTCVPHLLCLFNITVALLFDLMYARYGTGSMPQSLRNFMAIQILTFPPLLNPIIYGLKLSKVRNAVLQHVRRKKG</sequence>
<keyword evidence="12 13" id="KW-0807">Transducer</keyword>
<comment type="similarity">
    <text evidence="13">Belongs to the G-protein coupled receptor 1 family.</text>
</comment>
<dbReference type="SUPFAM" id="SSF81321">
    <property type="entry name" value="Family A G protein-coupled receptor-like"/>
    <property type="match status" value="1"/>
</dbReference>
<comment type="subcellular location">
    <subcellularLocation>
        <location evidence="1 14">Cell membrane</location>
        <topology evidence="1 14">Multi-pass membrane protein</topology>
    </subcellularLocation>
</comment>
<evidence type="ECO:0000256" key="14">
    <source>
        <dbReference type="RuleBase" id="RU363047"/>
    </source>
</evidence>
<feature type="transmembrane region" description="Helical" evidence="14">
    <location>
        <begin position="201"/>
        <end position="219"/>
    </location>
</feature>
<proteinExistence type="inferred from homology"/>
<name>A0A3Q2YCP4_HIPCM</name>
<keyword evidence="4 13" id="KW-0812">Transmembrane</keyword>
<dbReference type="PRINTS" id="PR00237">
    <property type="entry name" value="GPCRRHODOPSN"/>
</dbReference>
<feature type="transmembrane region" description="Helical" evidence="14">
    <location>
        <begin position="90"/>
        <end position="119"/>
    </location>
</feature>
<protein>
    <recommendedName>
        <fullName evidence="14">Olfactory receptor</fullName>
    </recommendedName>
</protein>
<feature type="transmembrane region" description="Helical" evidence="14">
    <location>
        <begin position="140"/>
        <end position="161"/>
    </location>
</feature>
<evidence type="ECO:0000259" key="15">
    <source>
        <dbReference type="PROSITE" id="PS50262"/>
    </source>
</evidence>
<evidence type="ECO:0000256" key="12">
    <source>
        <dbReference type="ARBA" id="ARBA00023224"/>
    </source>
</evidence>
<evidence type="ECO:0000256" key="2">
    <source>
        <dbReference type="ARBA" id="ARBA00022475"/>
    </source>
</evidence>
<dbReference type="Ensembl" id="ENSHCOT00000022836.1">
    <property type="protein sequence ID" value="ENSHCOP00000015038.1"/>
    <property type="gene ID" value="ENSHCOG00000018620.1"/>
</dbReference>
<keyword evidence="3 14" id="KW-0716">Sensory transduction</keyword>
<feature type="transmembrane region" description="Helical" evidence="14">
    <location>
        <begin position="240"/>
        <end position="259"/>
    </location>
</feature>
<feature type="transmembrane region" description="Helical" evidence="14">
    <location>
        <begin position="57"/>
        <end position="78"/>
    </location>
</feature>
<evidence type="ECO:0000256" key="7">
    <source>
        <dbReference type="ARBA" id="ARBA00023040"/>
    </source>
</evidence>
<dbReference type="InterPro" id="IPR000725">
    <property type="entry name" value="Olfact_rcpt"/>
</dbReference>
<organism evidence="16 17">
    <name type="scientific">Hippocampus comes</name>
    <name type="common">Tiger tail seahorse</name>
    <dbReference type="NCBI Taxonomy" id="109280"/>
    <lineage>
        <taxon>Eukaryota</taxon>
        <taxon>Metazoa</taxon>
        <taxon>Chordata</taxon>
        <taxon>Craniata</taxon>
        <taxon>Vertebrata</taxon>
        <taxon>Euteleostomi</taxon>
        <taxon>Actinopterygii</taxon>
        <taxon>Neopterygii</taxon>
        <taxon>Teleostei</taxon>
        <taxon>Neoteleostei</taxon>
        <taxon>Acanthomorphata</taxon>
        <taxon>Syngnathiaria</taxon>
        <taxon>Syngnathiformes</taxon>
        <taxon>Syngnathoidei</taxon>
        <taxon>Syngnathidae</taxon>
        <taxon>Hippocampus</taxon>
    </lineage>
</organism>
<evidence type="ECO:0000313" key="17">
    <source>
        <dbReference type="Proteomes" id="UP000264820"/>
    </source>
</evidence>
<evidence type="ECO:0000256" key="13">
    <source>
        <dbReference type="RuleBase" id="RU000688"/>
    </source>
</evidence>
<dbReference type="RefSeq" id="XP_019737824.1">
    <property type="nucleotide sequence ID" value="XM_019882265.1"/>
</dbReference>
<dbReference type="PROSITE" id="PS00237">
    <property type="entry name" value="G_PROTEIN_RECEP_F1_1"/>
    <property type="match status" value="1"/>
</dbReference>
<evidence type="ECO:0000256" key="8">
    <source>
        <dbReference type="ARBA" id="ARBA00023136"/>
    </source>
</evidence>
<keyword evidence="9" id="KW-1015">Disulfide bond</keyword>
<keyword evidence="11" id="KW-0325">Glycoprotein</keyword>
<evidence type="ECO:0000256" key="3">
    <source>
        <dbReference type="ARBA" id="ARBA00022606"/>
    </source>
</evidence>
<dbReference type="Gene3D" id="1.20.1070.10">
    <property type="entry name" value="Rhodopsin 7-helix transmembrane proteins"/>
    <property type="match status" value="1"/>
</dbReference>
<evidence type="ECO:0000256" key="11">
    <source>
        <dbReference type="ARBA" id="ARBA00023180"/>
    </source>
</evidence>
<feature type="transmembrane region" description="Helical" evidence="14">
    <location>
        <begin position="24"/>
        <end position="50"/>
    </location>
</feature>
<evidence type="ECO:0000256" key="4">
    <source>
        <dbReference type="ARBA" id="ARBA00022692"/>
    </source>
</evidence>
<reference evidence="16" key="2">
    <citation type="submission" date="2025-09" db="UniProtKB">
        <authorList>
            <consortium name="Ensembl"/>
        </authorList>
    </citation>
    <scope>IDENTIFICATION</scope>
</reference>